<name>A0A8C5M0U3_9ANUR</name>
<feature type="signal peptide" evidence="1">
    <location>
        <begin position="1"/>
        <end position="19"/>
    </location>
</feature>
<organism evidence="2 3">
    <name type="scientific">Leptobrachium leishanense</name>
    <name type="common">Leishan spiny toad</name>
    <dbReference type="NCBI Taxonomy" id="445787"/>
    <lineage>
        <taxon>Eukaryota</taxon>
        <taxon>Metazoa</taxon>
        <taxon>Chordata</taxon>
        <taxon>Craniata</taxon>
        <taxon>Vertebrata</taxon>
        <taxon>Euteleostomi</taxon>
        <taxon>Amphibia</taxon>
        <taxon>Batrachia</taxon>
        <taxon>Anura</taxon>
        <taxon>Pelobatoidea</taxon>
        <taxon>Megophryidae</taxon>
        <taxon>Leptobrachium</taxon>
    </lineage>
</organism>
<evidence type="ECO:0000256" key="1">
    <source>
        <dbReference type="SAM" id="SignalP"/>
    </source>
</evidence>
<evidence type="ECO:0000313" key="2">
    <source>
        <dbReference type="Ensembl" id="ENSLLEP00000007148.1"/>
    </source>
</evidence>
<sequence length="81" mass="8943">LRFSKIFLVIAFCPPPAPPLCTPLELCDVRHDNSETQVDILIVDGERFLIKPANVSSKEMLLALSAKCAAKDSQMKETAKK</sequence>
<dbReference type="OrthoDB" id="6618793at2759"/>
<evidence type="ECO:0000313" key="3">
    <source>
        <dbReference type="Proteomes" id="UP000694569"/>
    </source>
</evidence>
<dbReference type="Ensembl" id="ENSLLET00000007442.1">
    <property type="protein sequence ID" value="ENSLLEP00000007148.1"/>
    <property type="gene ID" value="ENSLLEG00000004522.1"/>
</dbReference>
<reference evidence="2" key="1">
    <citation type="submission" date="2025-08" db="UniProtKB">
        <authorList>
            <consortium name="Ensembl"/>
        </authorList>
    </citation>
    <scope>IDENTIFICATION</scope>
</reference>
<proteinExistence type="predicted"/>
<protein>
    <submittedName>
        <fullName evidence="2">Uncharacterized protein</fullName>
    </submittedName>
</protein>
<keyword evidence="1" id="KW-0732">Signal</keyword>
<accession>A0A8C5M0U3</accession>
<feature type="chain" id="PRO_5034392664" evidence="1">
    <location>
        <begin position="20"/>
        <end position="81"/>
    </location>
</feature>
<reference evidence="2" key="2">
    <citation type="submission" date="2025-09" db="UniProtKB">
        <authorList>
            <consortium name="Ensembl"/>
        </authorList>
    </citation>
    <scope>IDENTIFICATION</scope>
</reference>
<dbReference type="Gene3D" id="3.40.30.10">
    <property type="entry name" value="Glutaredoxin"/>
    <property type="match status" value="1"/>
</dbReference>
<dbReference type="AlphaFoldDB" id="A0A8C5M0U3"/>
<dbReference type="Proteomes" id="UP000694569">
    <property type="component" value="Unplaced"/>
</dbReference>
<keyword evidence="3" id="KW-1185">Reference proteome</keyword>